<protein>
    <submittedName>
        <fullName evidence="2">Uncharacterized protein</fullName>
    </submittedName>
</protein>
<evidence type="ECO:0000256" key="1">
    <source>
        <dbReference type="SAM" id="Phobius"/>
    </source>
</evidence>
<proteinExistence type="predicted"/>
<dbReference type="Proteomes" id="UP000753219">
    <property type="component" value="Unassembled WGS sequence"/>
</dbReference>
<feature type="transmembrane region" description="Helical" evidence="1">
    <location>
        <begin position="6"/>
        <end position="25"/>
    </location>
</feature>
<feature type="transmembrane region" description="Helical" evidence="1">
    <location>
        <begin position="324"/>
        <end position="342"/>
    </location>
</feature>
<evidence type="ECO:0000313" key="2">
    <source>
        <dbReference type="EMBL" id="MBS4884124.1"/>
    </source>
</evidence>
<dbReference type="AlphaFoldDB" id="A0A942WD11"/>
<keyword evidence="1" id="KW-1133">Transmembrane helix</keyword>
<feature type="transmembrane region" description="Helical" evidence="1">
    <location>
        <begin position="301"/>
        <end position="318"/>
    </location>
</feature>
<gene>
    <name evidence="2" type="ORF">KHZ85_05095</name>
</gene>
<reference evidence="2" key="1">
    <citation type="submission" date="2021-02" db="EMBL/GenBank/DDBJ databases">
        <title>Infant gut strain persistence is associated with maternal origin, phylogeny, and functional potential including surface adhesion and iron acquisition.</title>
        <authorList>
            <person name="Lou Y.C."/>
        </authorList>
    </citation>
    <scope>NUCLEOTIDE SEQUENCE</scope>
    <source>
        <strain evidence="2">L3_108_103G1_dasL3_108_103G1_concoct_2</strain>
    </source>
</reference>
<keyword evidence="1" id="KW-0812">Transmembrane</keyword>
<keyword evidence="1" id="KW-0472">Membrane</keyword>
<feature type="transmembrane region" description="Helical" evidence="1">
    <location>
        <begin position="58"/>
        <end position="80"/>
    </location>
</feature>
<comment type="caution">
    <text evidence="2">The sequence shown here is derived from an EMBL/GenBank/DDBJ whole genome shotgun (WGS) entry which is preliminary data.</text>
</comment>
<evidence type="ECO:0000313" key="3">
    <source>
        <dbReference type="Proteomes" id="UP000753219"/>
    </source>
</evidence>
<feature type="transmembrane region" description="Helical" evidence="1">
    <location>
        <begin position="86"/>
        <end position="105"/>
    </location>
</feature>
<organism evidence="2 3">
    <name type="scientific">Amedibacillus dolichus</name>
    <dbReference type="NCBI Taxonomy" id="31971"/>
    <lineage>
        <taxon>Bacteria</taxon>
        <taxon>Bacillati</taxon>
        <taxon>Bacillota</taxon>
        <taxon>Erysipelotrichia</taxon>
        <taxon>Erysipelotrichales</taxon>
        <taxon>Erysipelotrichaceae</taxon>
        <taxon>Amedibacillus</taxon>
    </lineage>
</organism>
<sequence>MVGSILIVAVIFILANLPDLFARWLTKRLAFQSSQIQNTPQKTLQYLEWIRLYPLKKAVIALLWLFCLYASVRGIYLSYLTRRTDFFWITAFFIALTILTVRKVVRYLRTPYHCIPLLNRRLSKQHLQELLENEVFELVKFQDRLLKKYVTVLLSQHWAVIDGTLISKNLTYNGYFAHDAFGMKHTNIKITYLNGESFHLRSSSLYCDGLGAVEMMKVMQNIIGKEMKDYTEDGIQEQFSTLFSNQSEEEKLWYLLTHDTMEIKQAYDKRVKKPEDMSKNQKRDKSIIYWNMNYRGKFKRTLWFIPIVIVLCFLTPYFMGGFWLFYDVILIVILVGQLVYTYQKMKLEESEKTQHKQENKDKR</sequence>
<name>A0A942WD11_9FIRM</name>
<dbReference type="RefSeq" id="WP_278640074.1">
    <property type="nucleotide sequence ID" value="NZ_CAUFDR010000029.1"/>
</dbReference>
<dbReference type="EMBL" id="JAGZMZ010000010">
    <property type="protein sequence ID" value="MBS4884124.1"/>
    <property type="molecule type" value="Genomic_DNA"/>
</dbReference>
<accession>A0A942WD11</accession>